<dbReference type="Proteomes" id="UP000189970">
    <property type="component" value="Unassembled WGS sequence"/>
</dbReference>
<dbReference type="GO" id="GO:0051453">
    <property type="term" value="P:regulation of intracellular pH"/>
    <property type="evidence" value="ECO:0007669"/>
    <property type="project" value="TreeGrafter"/>
</dbReference>
<feature type="transmembrane region" description="Helical" evidence="10">
    <location>
        <begin position="6"/>
        <end position="24"/>
    </location>
</feature>
<keyword evidence="4 10" id="KW-0812">Transmembrane</keyword>
<keyword evidence="8 10" id="KW-0472">Membrane</keyword>
<feature type="transmembrane region" description="Helical" evidence="10">
    <location>
        <begin position="276"/>
        <end position="293"/>
    </location>
</feature>
<evidence type="ECO:0000256" key="5">
    <source>
        <dbReference type="ARBA" id="ARBA00022989"/>
    </source>
</evidence>
<evidence type="ECO:0000256" key="9">
    <source>
        <dbReference type="ARBA" id="ARBA00023201"/>
    </source>
</evidence>
<feature type="transmembrane region" description="Helical" evidence="10">
    <location>
        <begin position="348"/>
        <end position="371"/>
    </location>
</feature>
<keyword evidence="3" id="KW-1003">Cell membrane</keyword>
<feature type="transmembrane region" description="Helical" evidence="10">
    <location>
        <begin position="383"/>
        <end position="403"/>
    </location>
</feature>
<keyword evidence="5 10" id="KW-1133">Transmembrane helix</keyword>
<dbReference type="GO" id="GO:0098719">
    <property type="term" value="P:sodium ion import across plasma membrane"/>
    <property type="evidence" value="ECO:0007669"/>
    <property type="project" value="TreeGrafter"/>
</dbReference>
<evidence type="ECO:0000256" key="10">
    <source>
        <dbReference type="SAM" id="Phobius"/>
    </source>
</evidence>
<feature type="transmembrane region" description="Helical" evidence="10">
    <location>
        <begin position="31"/>
        <end position="49"/>
    </location>
</feature>
<protein>
    <submittedName>
        <fullName evidence="12">Sodium:proton antiporter</fullName>
    </submittedName>
</protein>
<dbReference type="Pfam" id="PF00999">
    <property type="entry name" value="Na_H_Exchanger"/>
    <property type="match status" value="1"/>
</dbReference>
<keyword evidence="7" id="KW-0406">Ion transport</keyword>
<comment type="caution">
    <text evidence="12">The sequence shown here is derived from an EMBL/GenBank/DDBJ whole genome shotgun (WGS) entry which is preliminary data.</text>
</comment>
<feature type="transmembrane region" description="Helical" evidence="10">
    <location>
        <begin position="240"/>
        <end position="256"/>
    </location>
</feature>
<proteinExistence type="predicted"/>
<evidence type="ECO:0000256" key="3">
    <source>
        <dbReference type="ARBA" id="ARBA00022475"/>
    </source>
</evidence>
<keyword evidence="9" id="KW-0739">Sodium transport</keyword>
<accession>A0A1V4DEW0</accession>
<feature type="domain" description="Cation/H+ exchanger transmembrane" evidence="11">
    <location>
        <begin position="14"/>
        <end position="404"/>
    </location>
</feature>
<dbReference type="AlphaFoldDB" id="A0A1V4DEW0"/>
<dbReference type="PANTHER" id="PTHR10110">
    <property type="entry name" value="SODIUM/HYDROGEN EXCHANGER"/>
    <property type="match status" value="1"/>
</dbReference>
<feature type="transmembrane region" description="Helical" evidence="10">
    <location>
        <begin position="183"/>
        <end position="205"/>
    </location>
</feature>
<comment type="subcellular location">
    <subcellularLocation>
        <location evidence="1">Cell membrane</location>
        <topology evidence="1">Multi-pass membrane protein</topology>
    </subcellularLocation>
</comment>
<evidence type="ECO:0000256" key="2">
    <source>
        <dbReference type="ARBA" id="ARBA00022448"/>
    </source>
</evidence>
<feature type="transmembrane region" description="Helical" evidence="10">
    <location>
        <begin position="313"/>
        <end position="336"/>
    </location>
</feature>
<keyword evidence="2" id="KW-0813">Transport</keyword>
<organism evidence="12 13">
    <name type="scientific">Vagococcus martis</name>
    <dbReference type="NCBI Taxonomy" id="1768210"/>
    <lineage>
        <taxon>Bacteria</taxon>
        <taxon>Bacillati</taxon>
        <taxon>Bacillota</taxon>
        <taxon>Bacilli</taxon>
        <taxon>Lactobacillales</taxon>
        <taxon>Enterococcaceae</taxon>
        <taxon>Vagococcus</taxon>
    </lineage>
</organism>
<dbReference type="InterPro" id="IPR006153">
    <property type="entry name" value="Cation/H_exchanger_TM"/>
</dbReference>
<keyword evidence="6" id="KW-0915">Sodium</keyword>
<feature type="transmembrane region" description="Helical" evidence="10">
    <location>
        <begin position="84"/>
        <end position="105"/>
    </location>
</feature>
<feature type="transmembrane region" description="Helical" evidence="10">
    <location>
        <begin position="55"/>
        <end position="72"/>
    </location>
</feature>
<dbReference type="RefSeq" id="WP_079344897.1">
    <property type="nucleotide sequence ID" value="NZ_MVAB01000001.1"/>
</dbReference>
<feature type="transmembrane region" description="Helical" evidence="10">
    <location>
        <begin position="111"/>
        <end position="135"/>
    </location>
</feature>
<name>A0A1V4DEW0_9ENTE</name>
<sequence length="646" mass="73232">MQLFEGILIMLAMVLLSNIISRFFPNIAIPLIQVILGFGVGLLSFVQSFELESELFMLVFLAPLLFNEGQIVDKRALWKEKKAVLTLSVVLVFITVGILGYVIHLLVPQTPWAACFALSAALAPTDAVAVGALAEKVKIPHRMMHTLEGESLINDASGLVSFQFASAALLTGVFSMVEAEISFVLISLGGVLVGIGCALFGLWFIRWMKSLGIENNVSYILFELLLPFTVFLVAEGINVNGILAVVSAGLVYSWNYKQINPEVAQLNVLSKNTWSIYSFSLNGLVFVLLGTQLPELASYVWKNNQISNWTVLGYVLIVTFVLLGIRFLCVLICNNFDGLKKKRHVKKSLLYTVSGVRGTITLVSALSLPTVLSTGEIFIERELLISIAAGVIIVTLLLANFMMPLLADKKEDESIETNSEIEVHILRKVTDQLKRKQTEKNSLAIHKVIQMYNERILSLINDDEFNEKNKELMEQVLLWQLKDTLNLVESGEVSLQMVFRRLEVLDRRLYRLTRKPEYSKNAFYKNVIGTHLKFIGIRVTSFDRKVEIRKRLKESNRLYVINELTQLDKHKFPPELVDFYLSRYEYTDKTLVDVSEDTLDEWLDYAIQLERDYIQQAFEKGKMNRQELNVYRENLSAIESSIQFIA</sequence>
<evidence type="ECO:0000256" key="7">
    <source>
        <dbReference type="ARBA" id="ARBA00023065"/>
    </source>
</evidence>
<evidence type="ECO:0000256" key="4">
    <source>
        <dbReference type="ARBA" id="ARBA00022692"/>
    </source>
</evidence>
<evidence type="ECO:0000256" key="1">
    <source>
        <dbReference type="ARBA" id="ARBA00004651"/>
    </source>
</evidence>
<dbReference type="GO" id="GO:0005886">
    <property type="term" value="C:plasma membrane"/>
    <property type="evidence" value="ECO:0007669"/>
    <property type="project" value="UniProtKB-SubCell"/>
</dbReference>
<dbReference type="InterPro" id="IPR018422">
    <property type="entry name" value="Cation/H_exchanger_CPA1"/>
</dbReference>
<dbReference type="PANTHER" id="PTHR10110:SF86">
    <property type="entry name" value="SODIUM_HYDROGEN EXCHANGER 7"/>
    <property type="match status" value="1"/>
</dbReference>
<keyword evidence="13" id="KW-1185">Reference proteome</keyword>
<evidence type="ECO:0000256" key="6">
    <source>
        <dbReference type="ARBA" id="ARBA00023053"/>
    </source>
</evidence>
<evidence type="ECO:0000313" key="12">
    <source>
        <dbReference type="EMBL" id="OPF86846.1"/>
    </source>
</evidence>
<dbReference type="GO" id="GO:0015385">
    <property type="term" value="F:sodium:proton antiporter activity"/>
    <property type="evidence" value="ECO:0007669"/>
    <property type="project" value="InterPro"/>
</dbReference>
<dbReference type="EMBL" id="MVAB01000001">
    <property type="protein sequence ID" value="OPF86846.1"/>
    <property type="molecule type" value="Genomic_DNA"/>
</dbReference>
<dbReference type="Gene3D" id="6.10.140.1330">
    <property type="match status" value="1"/>
</dbReference>
<evidence type="ECO:0000256" key="8">
    <source>
        <dbReference type="ARBA" id="ARBA00023136"/>
    </source>
</evidence>
<reference evidence="12 13" key="1">
    <citation type="submission" date="2017-02" db="EMBL/GenBank/DDBJ databases">
        <title>Vagococcus cremeus sp. nov., isolated from the small intestine of a marten, Martes flavigula.</title>
        <authorList>
            <person name="Tak E.J."/>
            <person name="Bae J.-W."/>
        </authorList>
    </citation>
    <scope>NUCLEOTIDE SEQUENCE [LARGE SCALE GENOMIC DNA]</scope>
    <source>
        <strain evidence="12 13">D7T301</strain>
    </source>
</reference>
<dbReference type="GO" id="GO:0015386">
    <property type="term" value="F:potassium:proton antiporter activity"/>
    <property type="evidence" value="ECO:0007669"/>
    <property type="project" value="TreeGrafter"/>
</dbReference>
<evidence type="ECO:0000259" key="11">
    <source>
        <dbReference type="Pfam" id="PF00999"/>
    </source>
</evidence>
<evidence type="ECO:0000313" key="13">
    <source>
        <dbReference type="Proteomes" id="UP000189970"/>
    </source>
</evidence>
<gene>
    <name evidence="12" type="ORF">BW731_00850</name>
</gene>